<name>A0A426Y7Z7_ENSVE</name>
<organism evidence="1 2">
    <name type="scientific">Ensete ventricosum</name>
    <name type="common">Abyssinian banana</name>
    <name type="synonym">Musa ensete</name>
    <dbReference type="NCBI Taxonomy" id="4639"/>
    <lineage>
        <taxon>Eukaryota</taxon>
        <taxon>Viridiplantae</taxon>
        <taxon>Streptophyta</taxon>
        <taxon>Embryophyta</taxon>
        <taxon>Tracheophyta</taxon>
        <taxon>Spermatophyta</taxon>
        <taxon>Magnoliopsida</taxon>
        <taxon>Liliopsida</taxon>
        <taxon>Zingiberales</taxon>
        <taxon>Musaceae</taxon>
        <taxon>Ensete</taxon>
    </lineage>
</organism>
<evidence type="ECO:0000313" key="2">
    <source>
        <dbReference type="Proteomes" id="UP000287651"/>
    </source>
</evidence>
<comment type="caution">
    <text evidence="1">The sequence shown here is derived from an EMBL/GenBank/DDBJ whole genome shotgun (WGS) entry which is preliminary data.</text>
</comment>
<dbReference type="Proteomes" id="UP000287651">
    <property type="component" value="Unassembled WGS sequence"/>
</dbReference>
<gene>
    <name evidence="1" type="ORF">B296_00030385</name>
</gene>
<protein>
    <submittedName>
        <fullName evidence="1">Uncharacterized protein</fullName>
    </submittedName>
</protein>
<evidence type="ECO:0000313" key="1">
    <source>
        <dbReference type="EMBL" id="RRT47840.1"/>
    </source>
</evidence>
<dbReference type="EMBL" id="AMZH03014321">
    <property type="protein sequence ID" value="RRT47840.1"/>
    <property type="molecule type" value="Genomic_DNA"/>
</dbReference>
<accession>A0A426Y7Z7</accession>
<reference evidence="1 2" key="1">
    <citation type="journal article" date="2014" name="Agronomy (Basel)">
        <title>A Draft Genome Sequence for Ensete ventricosum, the Drought-Tolerant Tree Against Hunger.</title>
        <authorList>
            <person name="Harrison J."/>
            <person name="Moore K.A."/>
            <person name="Paszkiewicz K."/>
            <person name="Jones T."/>
            <person name="Grant M."/>
            <person name="Ambacheew D."/>
            <person name="Muzemil S."/>
            <person name="Studholme D.J."/>
        </authorList>
    </citation>
    <scope>NUCLEOTIDE SEQUENCE [LARGE SCALE GENOMIC DNA]</scope>
</reference>
<dbReference type="AlphaFoldDB" id="A0A426Y7Z7"/>
<proteinExistence type="predicted"/>
<sequence>MELRLPRWAAGKGTESPKCLRPPPLPLSCSSCSLPSSSHISERLVSFVVHRERKGFEARIHGSSLRFIDEGIQVTARRRKRIQRIQIAGSQRVRHGGRNLDWLPGLLFPFEGDGNHESRRRRRRRDHGDSLRYAGFLFPKIWDGDLLLLSLPRMRRRGLPLLRHGR</sequence>